<feature type="region of interest" description="Disordered" evidence="8">
    <location>
        <begin position="242"/>
        <end position="265"/>
    </location>
</feature>
<dbReference type="OrthoDB" id="1851308at2759"/>
<evidence type="ECO:0000256" key="2">
    <source>
        <dbReference type="ARBA" id="ARBA00004123"/>
    </source>
</evidence>
<dbReference type="PANTHER" id="PTHR22930:SF268">
    <property type="entry name" value="NUCLEASE HARBI1"/>
    <property type="match status" value="1"/>
</dbReference>
<feature type="domain" description="DDE Tnp4" evidence="10">
    <location>
        <begin position="125"/>
        <end position="183"/>
    </location>
</feature>
<comment type="cofactor">
    <cofactor evidence="1">
        <name>a divalent metal cation</name>
        <dbReference type="ChEBI" id="CHEBI:60240"/>
    </cofactor>
</comment>
<evidence type="ECO:0000256" key="8">
    <source>
        <dbReference type="SAM" id="MobiDB-lite"/>
    </source>
</evidence>
<evidence type="ECO:0000256" key="3">
    <source>
        <dbReference type="ARBA" id="ARBA00006958"/>
    </source>
</evidence>
<dbReference type="InterPro" id="IPR027806">
    <property type="entry name" value="HARBI1_dom"/>
</dbReference>
<evidence type="ECO:0000259" key="11">
    <source>
        <dbReference type="Pfam" id="PF26138"/>
    </source>
</evidence>
<dbReference type="InterPro" id="IPR058353">
    <property type="entry name" value="DUF8040"/>
</dbReference>
<dbReference type="GO" id="GO:0046872">
    <property type="term" value="F:metal ion binding"/>
    <property type="evidence" value="ECO:0007669"/>
    <property type="project" value="UniProtKB-KW"/>
</dbReference>
<reference evidence="12" key="1">
    <citation type="submission" date="2020-09" db="EMBL/GenBank/DDBJ databases">
        <title>Genome-Enabled Discovery of Anthraquinone Biosynthesis in Senna tora.</title>
        <authorList>
            <person name="Kang S.-H."/>
            <person name="Pandey R.P."/>
            <person name="Lee C.-M."/>
            <person name="Sim J.-S."/>
            <person name="Jeong J.-T."/>
            <person name="Choi B.-S."/>
            <person name="Jung M."/>
            <person name="Ginzburg D."/>
            <person name="Zhao K."/>
            <person name="Won S.Y."/>
            <person name="Oh T.-J."/>
            <person name="Yu Y."/>
            <person name="Kim N.-H."/>
            <person name="Lee O.R."/>
            <person name="Lee T.-H."/>
            <person name="Bashyal P."/>
            <person name="Kim T.-S."/>
            <person name="Lee W.-H."/>
            <person name="Kawkins C."/>
            <person name="Kim C.-K."/>
            <person name="Kim J.S."/>
            <person name="Ahn B.O."/>
            <person name="Rhee S.Y."/>
            <person name="Sohng J.K."/>
        </authorList>
    </citation>
    <scope>NUCLEOTIDE SEQUENCE</scope>
    <source>
        <tissue evidence="12">Leaf</tissue>
    </source>
</reference>
<protein>
    <submittedName>
        <fullName evidence="12">Putative nuclease HARBI1</fullName>
    </submittedName>
</protein>
<accession>A0A834WHA3</accession>
<dbReference type="InterPro" id="IPR024752">
    <property type="entry name" value="Myb/SANT-like_dom"/>
</dbReference>
<feature type="domain" description="DUF8040" evidence="11">
    <location>
        <begin position="13"/>
        <end position="89"/>
    </location>
</feature>
<proteinExistence type="inferred from homology"/>
<evidence type="ECO:0000313" key="12">
    <source>
        <dbReference type="EMBL" id="KAF7820833.1"/>
    </source>
</evidence>
<dbReference type="Pfam" id="PF12776">
    <property type="entry name" value="Myb_DNA-bind_3"/>
    <property type="match status" value="1"/>
</dbReference>
<dbReference type="GO" id="GO:0005634">
    <property type="term" value="C:nucleus"/>
    <property type="evidence" value="ECO:0007669"/>
    <property type="project" value="UniProtKB-SubCell"/>
</dbReference>
<feature type="compositionally biased region" description="Basic and acidic residues" evidence="8">
    <location>
        <begin position="246"/>
        <end position="258"/>
    </location>
</feature>
<name>A0A834WHA3_9FABA</name>
<dbReference type="PANTHER" id="PTHR22930">
    <property type="match status" value="1"/>
</dbReference>
<comment type="similarity">
    <text evidence="3">Belongs to the HARBI1 family.</text>
</comment>
<evidence type="ECO:0000256" key="5">
    <source>
        <dbReference type="ARBA" id="ARBA00022723"/>
    </source>
</evidence>
<evidence type="ECO:0000256" key="4">
    <source>
        <dbReference type="ARBA" id="ARBA00022722"/>
    </source>
</evidence>
<organism evidence="12 13">
    <name type="scientific">Senna tora</name>
    <dbReference type="NCBI Taxonomy" id="362788"/>
    <lineage>
        <taxon>Eukaryota</taxon>
        <taxon>Viridiplantae</taxon>
        <taxon>Streptophyta</taxon>
        <taxon>Embryophyta</taxon>
        <taxon>Tracheophyta</taxon>
        <taxon>Spermatophyta</taxon>
        <taxon>Magnoliopsida</taxon>
        <taxon>eudicotyledons</taxon>
        <taxon>Gunneridae</taxon>
        <taxon>Pentapetalae</taxon>
        <taxon>rosids</taxon>
        <taxon>fabids</taxon>
        <taxon>Fabales</taxon>
        <taxon>Fabaceae</taxon>
        <taxon>Caesalpinioideae</taxon>
        <taxon>Cassia clade</taxon>
        <taxon>Senna</taxon>
    </lineage>
</organism>
<keyword evidence="13" id="KW-1185">Reference proteome</keyword>
<feature type="domain" description="Myb/SANT-like" evidence="9">
    <location>
        <begin position="265"/>
        <end position="318"/>
    </location>
</feature>
<dbReference type="Pfam" id="PF13359">
    <property type="entry name" value="DDE_Tnp_4"/>
    <property type="match status" value="1"/>
</dbReference>
<evidence type="ECO:0000259" key="10">
    <source>
        <dbReference type="Pfam" id="PF13359"/>
    </source>
</evidence>
<dbReference type="Proteomes" id="UP000634136">
    <property type="component" value="Unassembled WGS sequence"/>
</dbReference>
<comment type="caution">
    <text evidence="12">The sequence shown here is derived from an EMBL/GenBank/DDBJ whole genome shotgun (WGS) entry which is preliminary data.</text>
</comment>
<comment type="subcellular location">
    <subcellularLocation>
        <location evidence="2">Nucleus</location>
    </subcellularLocation>
</comment>
<dbReference type="GO" id="GO:0004518">
    <property type="term" value="F:nuclease activity"/>
    <property type="evidence" value="ECO:0007669"/>
    <property type="project" value="UniProtKB-KW"/>
</dbReference>
<keyword evidence="5" id="KW-0479">Metal-binding</keyword>
<dbReference type="AlphaFoldDB" id="A0A834WHA3"/>
<dbReference type="InterPro" id="IPR045249">
    <property type="entry name" value="HARBI1-like"/>
</dbReference>
<keyword evidence="7" id="KW-0539">Nucleus</keyword>
<evidence type="ECO:0000313" key="13">
    <source>
        <dbReference type="Proteomes" id="UP000634136"/>
    </source>
</evidence>
<evidence type="ECO:0000259" key="9">
    <source>
        <dbReference type="Pfam" id="PF12776"/>
    </source>
</evidence>
<keyword evidence="4" id="KW-0540">Nuclease</keyword>
<keyword evidence="6" id="KW-0378">Hydrolase</keyword>
<sequence length="491" mass="56023">MRAQIMTQIASTEGRKIVRMGPETFLDLYDKLQQFGRLLPTRQATVEEQVAKTLYILTHNVRNREIQFWFRCSGETTSCHFHHVIRSLIELEDKYLKQPDGSEIPLEILGNKKFYPYFKDCVGAIDGTHVRVKVSSKDAPKYRGRKDFPTQNVLAACSFDLRFTYVLCGWEGTASDSRVLKNALCRSDPLNVPTDPDEELIAEVDEELANQSLSQHRNILRDDDDEYAHLGENLRDSIDTTMWRESMSEKSMTSEKSKGSSGRETWTPEMDEALVDAFFHQHNMGNKNNGNFTTTTYDNITKELEAKFDRVFEKEKLPKEKRKRPLIEETESLDTIDASSEMGNQDLGDDNAVTSPAVQIVQDLGENSSKKNKKTNKCDQETEQVGKALEDIAQAIKGGNTIFEKVMQKNPISEAEVWKLLKDLNIDADLIGSVYLHLVENPDKLRALIRLPNENRKAFLLQIVFGTEDYEIGTEDQTEDQGMDQGMRDDK</sequence>
<gene>
    <name evidence="12" type="ORF">G2W53_026288</name>
</gene>
<evidence type="ECO:0000256" key="1">
    <source>
        <dbReference type="ARBA" id="ARBA00001968"/>
    </source>
</evidence>
<dbReference type="Pfam" id="PF26138">
    <property type="entry name" value="DUF8040"/>
    <property type="match status" value="1"/>
</dbReference>
<evidence type="ECO:0000256" key="7">
    <source>
        <dbReference type="ARBA" id="ARBA00023242"/>
    </source>
</evidence>
<feature type="compositionally biased region" description="Acidic residues" evidence="8">
    <location>
        <begin position="472"/>
        <end position="482"/>
    </location>
</feature>
<evidence type="ECO:0000256" key="6">
    <source>
        <dbReference type="ARBA" id="ARBA00022801"/>
    </source>
</evidence>
<dbReference type="GO" id="GO:0016787">
    <property type="term" value="F:hydrolase activity"/>
    <property type="evidence" value="ECO:0007669"/>
    <property type="project" value="UniProtKB-KW"/>
</dbReference>
<feature type="region of interest" description="Disordered" evidence="8">
    <location>
        <begin position="472"/>
        <end position="491"/>
    </location>
</feature>
<dbReference type="EMBL" id="JAAIUW010000008">
    <property type="protein sequence ID" value="KAF7820833.1"/>
    <property type="molecule type" value="Genomic_DNA"/>
</dbReference>